<feature type="transmembrane region" description="Helical" evidence="2">
    <location>
        <begin position="277"/>
        <end position="298"/>
    </location>
</feature>
<feature type="compositionally biased region" description="Low complexity" evidence="1">
    <location>
        <begin position="91"/>
        <end position="116"/>
    </location>
</feature>
<feature type="region of interest" description="Disordered" evidence="1">
    <location>
        <begin position="82"/>
        <end position="128"/>
    </location>
</feature>
<keyword evidence="4" id="KW-1185">Reference proteome</keyword>
<dbReference type="Proteomes" id="UP000183567">
    <property type="component" value="Unassembled WGS sequence"/>
</dbReference>
<gene>
    <name evidence="3" type="ORF">AZE42_03552</name>
</gene>
<evidence type="ECO:0000256" key="2">
    <source>
        <dbReference type="SAM" id="Phobius"/>
    </source>
</evidence>
<protein>
    <submittedName>
        <fullName evidence="3">Uncharacterized protein</fullName>
    </submittedName>
</protein>
<accession>A0A1J8Q9W1</accession>
<dbReference type="EMBL" id="LVVM01005489">
    <property type="protein sequence ID" value="OJA10409.1"/>
    <property type="molecule type" value="Genomic_DNA"/>
</dbReference>
<evidence type="ECO:0000313" key="3">
    <source>
        <dbReference type="EMBL" id="OJA10409.1"/>
    </source>
</evidence>
<feature type="transmembrane region" description="Helical" evidence="2">
    <location>
        <begin position="210"/>
        <end position="231"/>
    </location>
</feature>
<keyword evidence="2" id="KW-0472">Membrane</keyword>
<evidence type="ECO:0000313" key="4">
    <source>
        <dbReference type="Proteomes" id="UP000183567"/>
    </source>
</evidence>
<reference evidence="3 4" key="1">
    <citation type="submission" date="2016-03" db="EMBL/GenBank/DDBJ databases">
        <title>Comparative genomics of the ectomycorrhizal sister species Rhizopogon vinicolor and Rhizopogon vesiculosus (Basidiomycota: Boletales) reveals a divergence of the mating type B locus.</title>
        <authorList>
            <person name="Mujic A.B."/>
            <person name="Kuo A."/>
            <person name="Tritt A."/>
            <person name="Lipzen A."/>
            <person name="Chen C."/>
            <person name="Johnson J."/>
            <person name="Sharma A."/>
            <person name="Barry K."/>
            <person name="Grigoriev I.V."/>
            <person name="Spatafora J.W."/>
        </authorList>
    </citation>
    <scope>NUCLEOTIDE SEQUENCE [LARGE SCALE GENOMIC DNA]</scope>
    <source>
        <strain evidence="3 4">AM-OR11-056</strain>
    </source>
</reference>
<name>A0A1J8Q9W1_9AGAM</name>
<evidence type="ECO:0000256" key="1">
    <source>
        <dbReference type="SAM" id="MobiDB-lite"/>
    </source>
</evidence>
<keyword evidence="2" id="KW-0812">Transmembrane</keyword>
<keyword evidence="2" id="KW-1133">Transmembrane helix</keyword>
<comment type="caution">
    <text evidence="3">The sequence shown here is derived from an EMBL/GenBank/DDBJ whole genome shotgun (WGS) entry which is preliminary data.</text>
</comment>
<dbReference type="AlphaFoldDB" id="A0A1J8Q9W1"/>
<sequence length="299" mass="32907">MSDISSRKTRKGRSSSLHLPKQCDPIPIPPSLANSPHLLSPYSIFRRKSAVLKTPSKEHDEWLRDMVPLDWDKGTFGKQLSSMTSAAISVPTSETSPDHSPSSSSESSTQSLTMTSQRHHIHRPWSSPSTPCLISADLRPSDSSDDGLTGHISTYSFLGHVFLFGSYDGHMRSIYVSPSPHPPHRSRTASSGHRSSGCIRLPARSYGSTFHLFVVSSWVMSFLLGLMMGIMRSSICVYVSPPPPPSPSPSHRSRTVSVVTGPLVAPARLPVRSYGSIYPPIRFLGSCLFFWVLCWVYVI</sequence>
<feature type="region of interest" description="Disordered" evidence="1">
    <location>
        <begin position="1"/>
        <end position="36"/>
    </location>
</feature>
<proteinExistence type="predicted"/>
<organism evidence="3 4">
    <name type="scientific">Rhizopogon vesiculosus</name>
    <dbReference type="NCBI Taxonomy" id="180088"/>
    <lineage>
        <taxon>Eukaryota</taxon>
        <taxon>Fungi</taxon>
        <taxon>Dikarya</taxon>
        <taxon>Basidiomycota</taxon>
        <taxon>Agaricomycotina</taxon>
        <taxon>Agaricomycetes</taxon>
        <taxon>Agaricomycetidae</taxon>
        <taxon>Boletales</taxon>
        <taxon>Suillineae</taxon>
        <taxon>Rhizopogonaceae</taxon>
        <taxon>Rhizopogon</taxon>
    </lineage>
</organism>
<dbReference type="OrthoDB" id="2675274at2759"/>